<sequence>MIRIFKSKRFYHYIKDISAVTGSLILIIMLIGAIFAPRIAPQNPYDMEDLYLEDSLKPPIWME</sequence>
<keyword evidence="1" id="KW-0472">Membrane</keyword>
<accession>X1GP36</accession>
<organism evidence="3">
    <name type="scientific">marine sediment metagenome</name>
    <dbReference type="NCBI Taxonomy" id="412755"/>
    <lineage>
        <taxon>unclassified sequences</taxon>
        <taxon>metagenomes</taxon>
        <taxon>ecological metagenomes</taxon>
    </lineage>
</organism>
<name>X1GP36_9ZZZZ</name>
<evidence type="ECO:0000313" key="3">
    <source>
        <dbReference type="EMBL" id="GAH59646.1"/>
    </source>
</evidence>
<evidence type="ECO:0000256" key="1">
    <source>
        <dbReference type="SAM" id="Phobius"/>
    </source>
</evidence>
<dbReference type="EMBL" id="BARU01020032">
    <property type="protein sequence ID" value="GAH59646.1"/>
    <property type="molecule type" value="Genomic_DNA"/>
</dbReference>
<gene>
    <name evidence="3" type="ORF">S03H2_32940</name>
</gene>
<feature type="non-terminal residue" evidence="3">
    <location>
        <position position="63"/>
    </location>
</feature>
<dbReference type="Pfam" id="PF12911">
    <property type="entry name" value="OppC_N"/>
    <property type="match status" value="1"/>
</dbReference>
<dbReference type="InterPro" id="IPR025966">
    <property type="entry name" value="OppC_N"/>
</dbReference>
<dbReference type="GO" id="GO:0005886">
    <property type="term" value="C:plasma membrane"/>
    <property type="evidence" value="ECO:0007669"/>
    <property type="project" value="UniProtKB-SubCell"/>
</dbReference>
<reference evidence="3" key="1">
    <citation type="journal article" date="2014" name="Front. Microbiol.">
        <title>High frequency of phylogenetically diverse reductive dehalogenase-homologous genes in deep subseafloor sedimentary metagenomes.</title>
        <authorList>
            <person name="Kawai M."/>
            <person name="Futagami T."/>
            <person name="Toyoda A."/>
            <person name="Takaki Y."/>
            <person name="Nishi S."/>
            <person name="Hori S."/>
            <person name="Arai W."/>
            <person name="Tsubouchi T."/>
            <person name="Morono Y."/>
            <person name="Uchiyama I."/>
            <person name="Ito T."/>
            <person name="Fujiyama A."/>
            <person name="Inagaki F."/>
            <person name="Takami H."/>
        </authorList>
    </citation>
    <scope>NUCLEOTIDE SEQUENCE</scope>
    <source>
        <strain evidence="3">Expedition CK06-06</strain>
    </source>
</reference>
<feature type="domain" description="Oligopeptide transport permease C-like N-terminal" evidence="2">
    <location>
        <begin position="15"/>
        <end position="59"/>
    </location>
</feature>
<evidence type="ECO:0000259" key="2">
    <source>
        <dbReference type="Pfam" id="PF12911"/>
    </source>
</evidence>
<feature type="transmembrane region" description="Helical" evidence="1">
    <location>
        <begin position="20"/>
        <end position="40"/>
    </location>
</feature>
<proteinExistence type="predicted"/>
<protein>
    <recommendedName>
        <fullName evidence="2">Oligopeptide transport permease C-like N-terminal domain-containing protein</fullName>
    </recommendedName>
</protein>
<keyword evidence="1" id="KW-1133">Transmembrane helix</keyword>
<keyword evidence="1" id="KW-0812">Transmembrane</keyword>
<dbReference type="AlphaFoldDB" id="X1GP36"/>
<comment type="caution">
    <text evidence="3">The sequence shown here is derived from an EMBL/GenBank/DDBJ whole genome shotgun (WGS) entry which is preliminary data.</text>
</comment>